<keyword evidence="11" id="KW-0443">Lipid metabolism</keyword>
<dbReference type="InterPro" id="IPR000794">
    <property type="entry name" value="Beta-ketoacyl_synthase"/>
</dbReference>
<keyword evidence="14" id="KW-0012">Acyltransferase</keyword>
<evidence type="ECO:0000256" key="5">
    <source>
        <dbReference type="ARBA" id="ARBA00022516"/>
    </source>
</evidence>
<comment type="similarity">
    <text evidence="2 16 18">Belongs to the thiolase-like superfamily. Beta-ketoacyl-ACP synthases family.</text>
</comment>
<proteinExistence type="inferred from homology"/>
<dbReference type="Gene3D" id="3.40.47.10">
    <property type="match status" value="1"/>
</dbReference>
<evidence type="ECO:0000256" key="13">
    <source>
        <dbReference type="ARBA" id="ARBA00023160"/>
    </source>
</evidence>
<evidence type="ECO:0000256" key="4">
    <source>
        <dbReference type="ARBA" id="ARBA00022475"/>
    </source>
</evidence>
<dbReference type="Pfam" id="PF02801">
    <property type="entry name" value="Ketoacyl-synt_C"/>
    <property type="match status" value="1"/>
</dbReference>
<dbReference type="GO" id="GO:0006633">
    <property type="term" value="P:fatty acid biosynthetic process"/>
    <property type="evidence" value="ECO:0007669"/>
    <property type="project" value="UniProtKB-KW"/>
</dbReference>
<evidence type="ECO:0000256" key="6">
    <source>
        <dbReference type="ARBA" id="ARBA00022519"/>
    </source>
</evidence>
<keyword evidence="5 16" id="KW-0444">Lipid biosynthesis</keyword>
<dbReference type="EMBL" id="JARGDH010000093">
    <property type="protein sequence ID" value="KAL0263800.1"/>
    <property type="molecule type" value="Genomic_DNA"/>
</dbReference>
<dbReference type="GO" id="GO:0005886">
    <property type="term" value="C:plasma membrane"/>
    <property type="evidence" value="ECO:0007669"/>
    <property type="project" value="UniProtKB-SubCell"/>
</dbReference>
<evidence type="ECO:0000256" key="10">
    <source>
        <dbReference type="ARBA" id="ARBA00022989"/>
    </source>
</evidence>
<evidence type="ECO:0000256" key="1">
    <source>
        <dbReference type="ARBA" id="ARBA00004533"/>
    </source>
</evidence>
<evidence type="ECO:0000256" key="2">
    <source>
        <dbReference type="ARBA" id="ARBA00008467"/>
    </source>
</evidence>
<evidence type="ECO:0000313" key="20">
    <source>
        <dbReference type="EMBL" id="KAL0263800.1"/>
    </source>
</evidence>
<dbReference type="InterPro" id="IPR014030">
    <property type="entry name" value="Ketoacyl_synth_N"/>
</dbReference>
<dbReference type="FunFam" id="3.40.47.10:FF:000009">
    <property type="entry name" value="3-oxoacyl-[acyl-carrier-protein] synthase 2"/>
    <property type="match status" value="1"/>
</dbReference>
<keyword evidence="10" id="KW-1133">Transmembrane helix</keyword>
<evidence type="ECO:0000256" key="9">
    <source>
        <dbReference type="ARBA" id="ARBA00022832"/>
    </source>
</evidence>
<dbReference type="PROSITE" id="PS00606">
    <property type="entry name" value="KS3_1"/>
    <property type="match status" value="1"/>
</dbReference>
<evidence type="ECO:0000259" key="19">
    <source>
        <dbReference type="PROSITE" id="PS52004"/>
    </source>
</evidence>
<dbReference type="GO" id="GO:0004315">
    <property type="term" value="F:3-oxoacyl-[acyl-carrier-protein] synthase activity"/>
    <property type="evidence" value="ECO:0007669"/>
    <property type="project" value="InterPro"/>
</dbReference>
<evidence type="ECO:0000256" key="8">
    <source>
        <dbReference type="ARBA" id="ARBA00022692"/>
    </source>
</evidence>
<dbReference type="CDD" id="cd00834">
    <property type="entry name" value="KAS_I_II"/>
    <property type="match status" value="1"/>
</dbReference>
<keyword evidence="8" id="KW-0812">Transmembrane</keyword>
<dbReference type="InterPro" id="IPR018201">
    <property type="entry name" value="Ketoacyl_synth_AS"/>
</dbReference>
<dbReference type="AlphaFoldDB" id="A0AAW2H5Y0"/>
<protein>
    <recommendedName>
        <fullName evidence="16">3-oxoacyl-[acyl-carrier-protein] synthase</fullName>
    </recommendedName>
</protein>
<name>A0AAW2H5Y0_9NEOP</name>
<dbReference type="SMART" id="SM00825">
    <property type="entry name" value="PKS_KS"/>
    <property type="match status" value="1"/>
</dbReference>
<comment type="caution">
    <text evidence="20">The sequence shown here is derived from an EMBL/GenBank/DDBJ whole genome shotgun (WGS) entry which is preliminary data.</text>
</comment>
<comment type="function">
    <text evidence="15">Proposed to synthesize NOD factor fatty acyl chain. Involved in the synthesis of a highly unsaturated fatty acid moiety, which forms part of a lipo-oligosaccharide that is responsible for host specificity.</text>
</comment>
<evidence type="ECO:0000256" key="14">
    <source>
        <dbReference type="ARBA" id="ARBA00023315"/>
    </source>
</evidence>
<evidence type="ECO:0000256" key="18">
    <source>
        <dbReference type="RuleBase" id="RU003694"/>
    </source>
</evidence>
<evidence type="ECO:0000256" key="11">
    <source>
        <dbReference type="ARBA" id="ARBA00023098"/>
    </source>
</evidence>
<evidence type="ECO:0000256" key="16">
    <source>
        <dbReference type="PIRNR" id="PIRNR000447"/>
    </source>
</evidence>
<reference evidence="20" key="1">
    <citation type="journal article" date="2024" name="Gigascience">
        <title>Chromosome-level genome of the poultry shaft louse Menopon gallinae provides insight into the host-switching and adaptive evolution of parasitic lice.</title>
        <authorList>
            <person name="Xu Y."/>
            <person name="Ma L."/>
            <person name="Liu S."/>
            <person name="Liang Y."/>
            <person name="Liu Q."/>
            <person name="He Z."/>
            <person name="Tian L."/>
            <person name="Duan Y."/>
            <person name="Cai W."/>
            <person name="Li H."/>
            <person name="Song F."/>
        </authorList>
    </citation>
    <scope>NUCLEOTIDE SEQUENCE</scope>
    <source>
        <strain evidence="20">Cailab_2023a</strain>
    </source>
</reference>
<evidence type="ECO:0000256" key="17">
    <source>
        <dbReference type="PIRSR" id="PIRSR000447-1"/>
    </source>
</evidence>
<keyword evidence="13 16" id="KW-0275">Fatty acid biosynthesis</keyword>
<dbReference type="InterPro" id="IPR014031">
    <property type="entry name" value="Ketoacyl_synth_C"/>
</dbReference>
<dbReference type="SUPFAM" id="SSF53901">
    <property type="entry name" value="Thiolase-like"/>
    <property type="match status" value="2"/>
</dbReference>
<keyword evidence="7 16" id="KW-0808">Transferase</keyword>
<evidence type="ECO:0000256" key="3">
    <source>
        <dbReference type="ARBA" id="ARBA00022458"/>
    </source>
</evidence>
<gene>
    <name evidence="20" type="ORF">PYX00_011099</name>
</gene>
<feature type="active site" description="For beta-ketoacyl synthase activity" evidence="17">
    <location>
        <position position="162"/>
    </location>
</feature>
<feature type="domain" description="Ketosynthase family 3 (KS3)" evidence="19">
    <location>
        <begin position="1"/>
        <end position="407"/>
    </location>
</feature>
<dbReference type="Pfam" id="PF00109">
    <property type="entry name" value="ketoacyl-synt"/>
    <property type="match status" value="1"/>
</dbReference>
<dbReference type="NCBIfam" id="NF005589">
    <property type="entry name" value="PRK07314.1"/>
    <property type="match status" value="1"/>
</dbReference>
<dbReference type="PANTHER" id="PTHR11712">
    <property type="entry name" value="POLYKETIDE SYNTHASE-RELATED"/>
    <property type="match status" value="1"/>
</dbReference>
<keyword evidence="6" id="KW-0997">Cell inner membrane</keyword>
<dbReference type="NCBIfam" id="TIGR03150">
    <property type="entry name" value="fabF"/>
    <property type="match status" value="1"/>
</dbReference>
<dbReference type="PIRSF" id="PIRSF000447">
    <property type="entry name" value="KAS_II"/>
    <property type="match status" value="1"/>
</dbReference>
<sequence length="410" mass="43531">MGVVSPLGLGNDHIWNRLINGESGISKITCFDVSDLPSQVAGQVPLGSYSENKFNIEDWMPLKEARRNDKFILYAVAAAEQAINDSNLTSLTNEQKERVGVNIGSGIGGLATIYDTSVLLEKGEYKKISPFFIPAALINLAPGLVSIRHGFMGPNISITTACATGAHSIGDSFWYIKNNQADIMVAGGAEAAVCKLGLAGFGRMSALSTNFNNDPTKASRPWDNDRDGFVIAEGAGVLVLEELEHAKKRGAKIYAELVGYGCSGDASHITAPSGNGAVLCMKNALQCANISPEEVDYVNAHGTSTPLGDKIEAQAIEKVFNNNKDLMVSSTKSSTGHLLGAAGAFEAIVSIQTCVHDIVPPTLNLDNPIEDIKLDLVPHKAKEKKVNYALSNSFGFGGTNAALIFKKANF</sequence>
<dbReference type="NCBIfam" id="NF004970">
    <property type="entry name" value="PRK06333.1"/>
    <property type="match status" value="1"/>
</dbReference>
<dbReference type="InterPro" id="IPR020841">
    <property type="entry name" value="PKS_Beta-ketoAc_synthase_dom"/>
</dbReference>
<evidence type="ECO:0000256" key="15">
    <source>
        <dbReference type="ARBA" id="ARBA00037576"/>
    </source>
</evidence>
<dbReference type="PROSITE" id="PS52004">
    <property type="entry name" value="KS3_2"/>
    <property type="match status" value="1"/>
</dbReference>
<accession>A0AAW2H5Y0</accession>
<keyword evidence="3" id="KW-0536">Nodulation</keyword>
<comment type="subcellular location">
    <subcellularLocation>
        <location evidence="1">Cell inner membrane</location>
    </subcellularLocation>
</comment>
<organism evidence="20">
    <name type="scientific">Menopon gallinae</name>
    <name type="common">poultry shaft louse</name>
    <dbReference type="NCBI Taxonomy" id="328185"/>
    <lineage>
        <taxon>Eukaryota</taxon>
        <taxon>Metazoa</taxon>
        <taxon>Ecdysozoa</taxon>
        <taxon>Arthropoda</taxon>
        <taxon>Hexapoda</taxon>
        <taxon>Insecta</taxon>
        <taxon>Pterygota</taxon>
        <taxon>Neoptera</taxon>
        <taxon>Paraneoptera</taxon>
        <taxon>Psocodea</taxon>
        <taxon>Troctomorpha</taxon>
        <taxon>Phthiraptera</taxon>
        <taxon>Amblycera</taxon>
        <taxon>Menoponidae</taxon>
        <taxon>Menopon</taxon>
    </lineage>
</organism>
<dbReference type="InterPro" id="IPR017568">
    <property type="entry name" value="3-oxoacyl-ACP_synth-2"/>
</dbReference>
<evidence type="ECO:0000256" key="7">
    <source>
        <dbReference type="ARBA" id="ARBA00022679"/>
    </source>
</evidence>
<keyword evidence="12" id="KW-0472">Membrane</keyword>
<keyword evidence="9" id="KW-0276">Fatty acid metabolism</keyword>
<dbReference type="InterPro" id="IPR016039">
    <property type="entry name" value="Thiolase-like"/>
</dbReference>
<evidence type="ECO:0000256" key="12">
    <source>
        <dbReference type="ARBA" id="ARBA00023136"/>
    </source>
</evidence>
<keyword evidence="4" id="KW-1003">Cell membrane</keyword>
<dbReference type="PANTHER" id="PTHR11712:SF352">
    <property type="entry name" value="3-OXOACYL-[ACYL-CARRIER-PROTEIN] SYNTHASE"/>
    <property type="match status" value="1"/>
</dbReference>